<organism evidence="1 2">
    <name type="scientific">Funneliformis geosporum</name>
    <dbReference type="NCBI Taxonomy" id="1117311"/>
    <lineage>
        <taxon>Eukaryota</taxon>
        <taxon>Fungi</taxon>
        <taxon>Fungi incertae sedis</taxon>
        <taxon>Mucoromycota</taxon>
        <taxon>Glomeromycotina</taxon>
        <taxon>Glomeromycetes</taxon>
        <taxon>Glomerales</taxon>
        <taxon>Glomeraceae</taxon>
        <taxon>Funneliformis</taxon>
    </lineage>
</organism>
<name>A0A9W4T3S5_9GLOM</name>
<accession>A0A9W4T3S5</accession>
<feature type="non-terminal residue" evidence="1">
    <location>
        <position position="39"/>
    </location>
</feature>
<dbReference type="OrthoDB" id="2415445at2759"/>
<evidence type="ECO:0000313" key="2">
    <source>
        <dbReference type="Proteomes" id="UP001153678"/>
    </source>
</evidence>
<evidence type="ECO:0000313" key="1">
    <source>
        <dbReference type="EMBL" id="CAI2191674.1"/>
    </source>
</evidence>
<keyword evidence="2" id="KW-1185">Reference proteome</keyword>
<proteinExistence type="predicted"/>
<gene>
    <name evidence="1" type="ORF">FWILDA_LOCUS15189</name>
</gene>
<sequence>LCIERKLLHTSTGVCLSPDCRKNIEIIVDDSPEVKNRRT</sequence>
<dbReference type="Proteomes" id="UP001153678">
    <property type="component" value="Unassembled WGS sequence"/>
</dbReference>
<comment type="caution">
    <text evidence="1">The sequence shown here is derived from an EMBL/GenBank/DDBJ whole genome shotgun (WGS) entry which is preliminary data.</text>
</comment>
<reference evidence="1" key="1">
    <citation type="submission" date="2022-08" db="EMBL/GenBank/DDBJ databases">
        <authorList>
            <person name="Kallberg Y."/>
            <person name="Tangrot J."/>
            <person name="Rosling A."/>
        </authorList>
    </citation>
    <scope>NUCLEOTIDE SEQUENCE</scope>
    <source>
        <strain evidence="1">Wild A</strain>
    </source>
</reference>
<dbReference type="EMBL" id="CAMKVN010007611">
    <property type="protein sequence ID" value="CAI2191674.1"/>
    <property type="molecule type" value="Genomic_DNA"/>
</dbReference>
<dbReference type="AlphaFoldDB" id="A0A9W4T3S5"/>
<protein>
    <submittedName>
        <fullName evidence="1">12893_t:CDS:1</fullName>
    </submittedName>
</protein>